<sequence>MPASLFKLSPNCDTFIIRLTFYVVTQTPQVLLRMAFPEPYPIEHWPKSAVDCLGWEFDWFCVDRHGFMAVLTTAARGHIPESFFQTSAQEYNVIISVLASRETCKGMRVTTESGKLSDWEVYSQHGLFAFDFQDVHRPLSKARNGYDLIYKPFRPAHQSELPESTRHCFPIIETDFSLIDFLPLSLLPAL</sequence>
<organism evidence="1 2">
    <name type="scientific">Prosthecobacter dejongeii</name>
    <dbReference type="NCBI Taxonomy" id="48465"/>
    <lineage>
        <taxon>Bacteria</taxon>
        <taxon>Pseudomonadati</taxon>
        <taxon>Verrucomicrobiota</taxon>
        <taxon>Verrucomicrobiia</taxon>
        <taxon>Verrucomicrobiales</taxon>
        <taxon>Verrucomicrobiaceae</taxon>
        <taxon>Prosthecobacter</taxon>
    </lineage>
</organism>
<gene>
    <name evidence="1" type="ORF">HNQ64_003014</name>
</gene>
<proteinExistence type="predicted"/>
<dbReference type="AlphaFoldDB" id="A0A7W8DQF4"/>
<name>A0A7W8DQF4_9BACT</name>
<accession>A0A7W8DQF4</accession>
<evidence type="ECO:0000313" key="2">
    <source>
        <dbReference type="Proteomes" id="UP000534294"/>
    </source>
</evidence>
<evidence type="ECO:0000313" key="1">
    <source>
        <dbReference type="EMBL" id="MBB5038749.1"/>
    </source>
</evidence>
<reference evidence="1 2" key="1">
    <citation type="submission" date="2020-08" db="EMBL/GenBank/DDBJ databases">
        <title>Genomic Encyclopedia of Type Strains, Phase IV (KMG-IV): sequencing the most valuable type-strain genomes for metagenomic binning, comparative biology and taxonomic classification.</title>
        <authorList>
            <person name="Goeker M."/>
        </authorList>
    </citation>
    <scope>NUCLEOTIDE SEQUENCE [LARGE SCALE GENOMIC DNA]</scope>
    <source>
        <strain evidence="1 2">DSM 12251</strain>
    </source>
</reference>
<comment type="caution">
    <text evidence="1">The sequence shown here is derived from an EMBL/GenBank/DDBJ whole genome shotgun (WGS) entry which is preliminary data.</text>
</comment>
<dbReference type="Proteomes" id="UP000534294">
    <property type="component" value="Unassembled WGS sequence"/>
</dbReference>
<protein>
    <submittedName>
        <fullName evidence="1">Uncharacterized protein</fullName>
    </submittedName>
</protein>
<dbReference type="EMBL" id="JACHIF010000006">
    <property type="protein sequence ID" value="MBB5038749.1"/>
    <property type="molecule type" value="Genomic_DNA"/>
</dbReference>
<keyword evidence="2" id="KW-1185">Reference proteome</keyword>